<evidence type="ECO:0000313" key="3">
    <source>
        <dbReference type="EMBL" id="CAK8680304.1"/>
    </source>
</evidence>
<keyword evidence="2" id="KW-1133">Transmembrane helix</keyword>
<evidence type="ECO:0000313" key="4">
    <source>
        <dbReference type="Proteomes" id="UP001642483"/>
    </source>
</evidence>
<evidence type="ECO:0000256" key="2">
    <source>
        <dbReference type="SAM" id="Phobius"/>
    </source>
</evidence>
<keyword evidence="4" id="KW-1185">Reference proteome</keyword>
<name>A0ABP0FKV8_CLALP</name>
<comment type="caution">
    <text evidence="3">The sequence shown here is derived from an EMBL/GenBank/DDBJ whole genome shotgun (WGS) entry which is preliminary data.</text>
</comment>
<protein>
    <submittedName>
        <fullName evidence="3">Uncharacterized protein</fullName>
    </submittedName>
</protein>
<feature type="transmembrane region" description="Helical" evidence="2">
    <location>
        <begin position="53"/>
        <end position="75"/>
    </location>
</feature>
<evidence type="ECO:0000256" key="1">
    <source>
        <dbReference type="SAM" id="MobiDB-lite"/>
    </source>
</evidence>
<dbReference type="Proteomes" id="UP001642483">
    <property type="component" value="Unassembled WGS sequence"/>
</dbReference>
<dbReference type="EMBL" id="CAWYQH010000068">
    <property type="protein sequence ID" value="CAK8680304.1"/>
    <property type="molecule type" value="Genomic_DNA"/>
</dbReference>
<sequence length="97" mass="10634">MAENTFGTHAYINASVQQNPPLAVEVLPPANEESHETPPGRPHMKGPSIPSRYYKYIGLYKIVLVLVMLAILLIYSSTQEGVSGIDKIGKLNKILNS</sequence>
<proteinExistence type="predicted"/>
<organism evidence="3 4">
    <name type="scientific">Clavelina lepadiformis</name>
    <name type="common">Light-bulb sea squirt</name>
    <name type="synonym">Ascidia lepadiformis</name>
    <dbReference type="NCBI Taxonomy" id="159417"/>
    <lineage>
        <taxon>Eukaryota</taxon>
        <taxon>Metazoa</taxon>
        <taxon>Chordata</taxon>
        <taxon>Tunicata</taxon>
        <taxon>Ascidiacea</taxon>
        <taxon>Aplousobranchia</taxon>
        <taxon>Clavelinidae</taxon>
        <taxon>Clavelina</taxon>
    </lineage>
</organism>
<feature type="region of interest" description="Disordered" evidence="1">
    <location>
        <begin position="28"/>
        <end position="48"/>
    </location>
</feature>
<keyword evidence="2" id="KW-0812">Transmembrane</keyword>
<keyword evidence="2" id="KW-0472">Membrane</keyword>
<gene>
    <name evidence="3" type="ORF">CVLEPA_LOCUS10571</name>
</gene>
<reference evidence="3 4" key="1">
    <citation type="submission" date="2024-02" db="EMBL/GenBank/DDBJ databases">
        <authorList>
            <person name="Daric V."/>
            <person name="Darras S."/>
        </authorList>
    </citation>
    <scope>NUCLEOTIDE SEQUENCE [LARGE SCALE GENOMIC DNA]</scope>
</reference>
<accession>A0ABP0FKV8</accession>